<sequence length="410" mass="43755">MTPRLTIRLFGLVFTVTVVGVGLLVPDEALCCSPSPSGFRTVPAEGEVAPPDTLLNLALIGPLSFDSYDRPRLLDSDGEEVALDTSAPTQALGEAAFERMVYAVSPSEQLSPGTYTIQLANPNQVLAETNFEVSDDIDYATPPTIASLEWFTRVYDSVQPARWSCNHDFQQQSLISFPRPRSSDDPRSLMYQVRLTAVGAFDGDIERTEGSTIDSRRFIYIDDVAADDYHGFGEIDGDIVRIATQTPFKAECIEVTAIDGAGQRGPTISSCVPDRCAPPETDLQSSDDWEHFEDIDWSAQPDCSQVYCYTGDCAPSPQPDAGIPADASSTDAGSTDVNSGPAPADASGSTPDTTGDAENSTNTSEEGCACTSVEAGRSPRRGLALAALLAGLLACRTASRKRRESSAPQS</sequence>
<evidence type="ECO:0000313" key="4">
    <source>
        <dbReference type="Proteomes" id="UP000315995"/>
    </source>
</evidence>
<protein>
    <submittedName>
        <fullName evidence="3">Uncharacterized protein</fullName>
    </submittedName>
</protein>
<reference evidence="3 4" key="1">
    <citation type="submission" date="2019-06" db="EMBL/GenBank/DDBJ databases">
        <title>Persicimonas caeni gen. nov., sp. nov., a predatory bacterium isolated from solar saltern.</title>
        <authorList>
            <person name="Wang S."/>
        </authorList>
    </citation>
    <scope>NUCLEOTIDE SEQUENCE [LARGE SCALE GENOMIC DNA]</scope>
    <source>
        <strain evidence="3 4">YN101</strain>
    </source>
</reference>
<accession>A0A5B8YCH0</accession>
<evidence type="ECO:0000256" key="2">
    <source>
        <dbReference type="SAM" id="Phobius"/>
    </source>
</evidence>
<evidence type="ECO:0000313" key="3">
    <source>
        <dbReference type="EMBL" id="QDG54243.1"/>
    </source>
</evidence>
<gene>
    <name evidence="3" type="ORF">FIV42_26915</name>
</gene>
<keyword evidence="4" id="KW-1185">Reference proteome</keyword>
<dbReference type="RefSeq" id="WP_141200687.1">
    <property type="nucleotide sequence ID" value="NZ_CP041186.1"/>
</dbReference>
<organism evidence="3 4">
    <name type="scientific">Persicimonas caeni</name>
    <dbReference type="NCBI Taxonomy" id="2292766"/>
    <lineage>
        <taxon>Bacteria</taxon>
        <taxon>Deltaproteobacteria</taxon>
        <taxon>Bradymonadales</taxon>
        <taxon>Bradymonadaceae</taxon>
        <taxon>Persicimonas</taxon>
    </lineage>
</organism>
<feature type="compositionally biased region" description="Polar residues" evidence="1">
    <location>
        <begin position="347"/>
        <end position="365"/>
    </location>
</feature>
<keyword evidence="2" id="KW-1133">Transmembrane helix</keyword>
<keyword evidence="2" id="KW-0472">Membrane</keyword>
<feature type="compositionally biased region" description="Polar residues" evidence="1">
    <location>
        <begin position="327"/>
        <end position="338"/>
    </location>
</feature>
<dbReference type="Proteomes" id="UP000315995">
    <property type="component" value="Chromosome"/>
</dbReference>
<feature type="region of interest" description="Disordered" evidence="1">
    <location>
        <begin position="319"/>
        <end position="376"/>
    </location>
</feature>
<dbReference type="EMBL" id="CP041186">
    <property type="protein sequence ID" value="QDG54243.1"/>
    <property type="molecule type" value="Genomic_DNA"/>
</dbReference>
<keyword evidence="2" id="KW-0812">Transmembrane</keyword>
<accession>A0A4Y6Q125</accession>
<name>A0A4Y6Q125_PERCE</name>
<feature type="transmembrane region" description="Helical" evidence="2">
    <location>
        <begin position="7"/>
        <end position="25"/>
    </location>
</feature>
<evidence type="ECO:0000256" key="1">
    <source>
        <dbReference type="SAM" id="MobiDB-lite"/>
    </source>
</evidence>
<dbReference type="AlphaFoldDB" id="A0A4Y6Q125"/>
<proteinExistence type="predicted"/>